<dbReference type="InParanoid" id="O61760"/>
<protein>
    <submittedName>
        <fullName evidence="2">Uncharacterized protein</fullName>
    </submittedName>
</protein>
<sequence length="248" mass="28128">MEIRIEPNASTRSSSLPPLKRVTSTSQFPLNSNSQYRPWEANFPRTGTLKVQEDIVARSQQSSAETSTSQLPPLSEAQLNRPAWRMLYDSPFPSVKKSEQSSTGTNKVVLENPVTPEKTEKTMDDELMNNIGEKSYIQNIMCEQEVANEKLTPTWTGSSSLPALERIMSETQLPPQSDAQLRRHIGRMRDFPRLLPKQDQQSSVGTSEVMSPMPPKNTMAQGRRWDMSYPKYHACTKDCYRKISNNTD</sequence>
<evidence type="ECO:0000313" key="4">
    <source>
        <dbReference type="WormBase" id="F56C3.1"/>
    </source>
</evidence>
<feature type="region of interest" description="Disordered" evidence="1">
    <location>
        <begin position="56"/>
        <end position="76"/>
    </location>
</feature>
<evidence type="ECO:0000313" key="3">
    <source>
        <dbReference type="Proteomes" id="UP000001940"/>
    </source>
</evidence>
<feature type="compositionally biased region" description="Polar residues" evidence="1">
    <location>
        <begin position="8"/>
        <end position="36"/>
    </location>
</feature>
<organism evidence="2 3">
    <name type="scientific">Caenorhabditis elegans</name>
    <dbReference type="NCBI Taxonomy" id="6239"/>
    <lineage>
        <taxon>Eukaryota</taxon>
        <taxon>Metazoa</taxon>
        <taxon>Ecdysozoa</taxon>
        <taxon>Nematoda</taxon>
        <taxon>Chromadorea</taxon>
        <taxon>Rhabditida</taxon>
        <taxon>Rhabditina</taxon>
        <taxon>Rhabditomorpha</taxon>
        <taxon>Rhabditoidea</taxon>
        <taxon>Rhabditidae</taxon>
        <taxon>Peloderinae</taxon>
        <taxon>Caenorhabditis</taxon>
    </lineage>
</organism>
<reference evidence="2 3" key="1">
    <citation type="journal article" date="1998" name="Science">
        <title>Genome sequence of the nematode C. elegans: a platform for investigating biology.</title>
        <authorList>
            <consortium name="The C. elegans sequencing consortium"/>
            <person name="Sulson J.E."/>
            <person name="Waterston R."/>
        </authorList>
    </citation>
    <scope>NUCLEOTIDE SEQUENCE [LARGE SCALE GENOMIC DNA]</scope>
    <source>
        <strain evidence="2 3">Bristol N2</strain>
    </source>
</reference>
<keyword evidence="3" id="KW-1185">Reference proteome</keyword>
<dbReference type="PaxDb" id="6239-F56C3.1"/>
<dbReference type="HOGENOM" id="CLU_973981_0_0_1"/>
<proteinExistence type="predicted"/>
<accession>O61760</accession>
<dbReference type="AlphaFoldDB" id="O61760"/>
<dbReference type="UCSC" id="F56C3.1">
    <property type="organism name" value="c. elegans"/>
</dbReference>
<feature type="region of interest" description="Disordered" evidence="1">
    <location>
        <begin position="196"/>
        <end position="224"/>
    </location>
</feature>
<dbReference type="EMBL" id="BX284606">
    <property type="protein sequence ID" value="CCD69806.2"/>
    <property type="molecule type" value="Genomic_DNA"/>
</dbReference>
<dbReference type="PIR" id="T33063">
    <property type="entry name" value="T33063"/>
</dbReference>
<feature type="region of interest" description="Disordered" evidence="1">
    <location>
        <begin position="1"/>
        <end position="41"/>
    </location>
</feature>
<name>O61760_CAEEL</name>
<dbReference type="AGR" id="WB:WBGene00018938"/>
<evidence type="ECO:0000313" key="2">
    <source>
        <dbReference type="EMBL" id="CCD69806.2"/>
    </source>
</evidence>
<evidence type="ECO:0000256" key="1">
    <source>
        <dbReference type="SAM" id="MobiDB-lite"/>
    </source>
</evidence>
<gene>
    <name evidence="2" type="ORF">CELE_F56C3.1</name>
    <name evidence="2 4" type="ORF">F56C3.1</name>
</gene>
<dbReference type="Proteomes" id="UP000001940">
    <property type="component" value="Chromosome X"/>
</dbReference>
<feature type="compositionally biased region" description="Polar residues" evidence="1">
    <location>
        <begin position="198"/>
        <end position="209"/>
    </location>
</feature>
<dbReference type="WormBase" id="F56C3.1">
    <property type="protein sequence ID" value="CE53397"/>
    <property type="gene ID" value="WBGene00018938"/>
</dbReference>
<feature type="compositionally biased region" description="Low complexity" evidence="1">
    <location>
        <begin position="59"/>
        <end position="70"/>
    </location>
</feature>